<dbReference type="Proteomes" id="UP000317982">
    <property type="component" value="Unassembled WGS sequence"/>
</dbReference>
<sequence>MTDSIDVPGLRFRVELDDGQIVEADASTILDPESGGQVPAVVLRMTRARAHVLAHVLEDWSQVAFVFATLRSSCVTERALALTLDSGAAMAGDTGATRCAVRVSDRVTTAQRLAAVAVLKDRERGLPPLQRIAVVDAAARWMNEEAGDELAWALLDAACSDRTTTNHAYVALLGSDGDQ</sequence>
<gene>
    <name evidence="1" type="ORF">FL583_07510</name>
</gene>
<dbReference type="AlphaFoldDB" id="A0A545AW74"/>
<reference evidence="1 2" key="1">
    <citation type="submission" date="2019-07" db="EMBL/GenBank/DDBJ databases">
        <title>Cryptosporangium phraense sp. nov., isolated from plant litter.</title>
        <authorList>
            <person name="Suriyachadkun C."/>
        </authorList>
    </citation>
    <scope>NUCLEOTIDE SEQUENCE [LARGE SCALE GENOMIC DNA]</scope>
    <source>
        <strain evidence="1 2">A-T 5661</strain>
    </source>
</reference>
<name>A0A545AW74_9ACTN</name>
<keyword evidence="2" id="KW-1185">Reference proteome</keyword>
<proteinExistence type="predicted"/>
<comment type="caution">
    <text evidence="1">The sequence shown here is derived from an EMBL/GenBank/DDBJ whole genome shotgun (WGS) entry which is preliminary data.</text>
</comment>
<protein>
    <submittedName>
        <fullName evidence="1">Uncharacterized protein</fullName>
    </submittedName>
</protein>
<evidence type="ECO:0000313" key="1">
    <source>
        <dbReference type="EMBL" id="TQS45570.1"/>
    </source>
</evidence>
<dbReference type="EMBL" id="VIRS01000004">
    <property type="protein sequence ID" value="TQS45570.1"/>
    <property type="molecule type" value="Genomic_DNA"/>
</dbReference>
<accession>A0A545AW74</accession>
<evidence type="ECO:0000313" key="2">
    <source>
        <dbReference type="Proteomes" id="UP000317982"/>
    </source>
</evidence>
<dbReference type="OrthoDB" id="9830463at2"/>
<dbReference type="RefSeq" id="WP_142703743.1">
    <property type="nucleotide sequence ID" value="NZ_VIRS01000004.1"/>
</dbReference>
<dbReference type="InParanoid" id="A0A545AW74"/>
<organism evidence="1 2">
    <name type="scientific">Cryptosporangium phraense</name>
    <dbReference type="NCBI Taxonomy" id="2593070"/>
    <lineage>
        <taxon>Bacteria</taxon>
        <taxon>Bacillati</taxon>
        <taxon>Actinomycetota</taxon>
        <taxon>Actinomycetes</taxon>
        <taxon>Cryptosporangiales</taxon>
        <taxon>Cryptosporangiaceae</taxon>
        <taxon>Cryptosporangium</taxon>
    </lineage>
</organism>